<dbReference type="InterPro" id="IPR036051">
    <property type="entry name" value="KRAB_dom_sf"/>
</dbReference>
<dbReference type="PROSITE" id="PS50805">
    <property type="entry name" value="KRAB"/>
    <property type="match status" value="1"/>
</dbReference>
<evidence type="ECO:0000259" key="1">
    <source>
        <dbReference type="PROSITE" id="PS50805"/>
    </source>
</evidence>
<dbReference type="PANTHER" id="PTHR23232">
    <property type="entry name" value="KRAB DOMAIN C2H2 ZINC FINGER"/>
    <property type="match status" value="1"/>
</dbReference>
<dbReference type="Ensembl" id="ENSGAGT00000000713.1">
    <property type="protein sequence ID" value="ENSGAGP00000000635.1"/>
    <property type="gene ID" value="ENSGAGG00000000524.1"/>
</dbReference>
<dbReference type="InterPro" id="IPR050169">
    <property type="entry name" value="Krueppel_C2H2_ZnF"/>
</dbReference>
<dbReference type="Pfam" id="PF01352">
    <property type="entry name" value="KRAB"/>
    <property type="match status" value="1"/>
</dbReference>
<dbReference type="STRING" id="38772.ENSGAGP00000000635"/>
<keyword evidence="3" id="KW-1185">Reference proteome</keyword>
<protein>
    <recommendedName>
        <fullName evidence="1">KRAB domain-containing protein</fullName>
    </recommendedName>
</protein>
<accession>A0A452GGF9</accession>
<dbReference type="SUPFAM" id="SSF109640">
    <property type="entry name" value="KRAB domain (Kruppel-associated box)"/>
    <property type="match status" value="1"/>
</dbReference>
<dbReference type="PANTHER" id="PTHR23232:SF142">
    <property type="entry name" value="GASTRULA ZINC FINGER PROTEIN XLCGF57.1-LIKE-RELATED"/>
    <property type="match status" value="1"/>
</dbReference>
<feature type="domain" description="KRAB" evidence="1">
    <location>
        <begin position="59"/>
        <end position="130"/>
    </location>
</feature>
<reference evidence="3" key="1">
    <citation type="journal article" date="2017" name="PLoS ONE">
        <title>The Agassiz's desert tortoise genome provides a resource for the conservation of a threatened species.</title>
        <authorList>
            <person name="Tollis M."/>
            <person name="DeNardo D.F."/>
            <person name="Cornelius J.A."/>
            <person name="Dolby G.A."/>
            <person name="Edwards T."/>
            <person name="Henen B.T."/>
            <person name="Karl A.E."/>
            <person name="Murphy R.W."/>
            <person name="Kusumi K."/>
        </authorList>
    </citation>
    <scope>NUCLEOTIDE SEQUENCE [LARGE SCALE GENOMIC DNA]</scope>
</reference>
<dbReference type="InterPro" id="IPR001909">
    <property type="entry name" value="KRAB"/>
</dbReference>
<dbReference type="AlphaFoldDB" id="A0A452GGF9"/>
<dbReference type="GO" id="GO:0006355">
    <property type="term" value="P:regulation of DNA-templated transcription"/>
    <property type="evidence" value="ECO:0007669"/>
    <property type="project" value="InterPro"/>
</dbReference>
<reference evidence="2" key="3">
    <citation type="submission" date="2025-09" db="UniProtKB">
        <authorList>
            <consortium name="Ensembl"/>
        </authorList>
    </citation>
    <scope>IDENTIFICATION</scope>
</reference>
<organism evidence="2 3">
    <name type="scientific">Gopherus agassizii</name>
    <name type="common">Agassiz's desert tortoise</name>
    <dbReference type="NCBI Taxonomy" id="38772"/>
    <lineage>
        <taxon>Eukaryota</taxon>
        <taxon>Metazoa</taxon>
        <taxon>Chordata</taxon>
        <taxon>Craniata</taxon>
        <taxon>Vertebrata</taxon>
        <taxon>Euteleostomi</taxon>
        <taxon>Archelosauria</taxon>
        <taxon>Testudinata</taxon>
        <taxon>Testudines</taxon>
        <taxon>Cryptodira</taxon>
        <taxon>Durocryptodira</taxon>
        <taxon>Testudinoidea</taxon>
        <taxon>Testudinidae</taxon>
        <taxon>Gopherus</taxon>
    </lineage>
</organism>
<evidence type="ECO:0000313" key="2">
    <source>
        <dbReference type="Ensembl" id="ENSGAGP00000000635.1"/>
    </source>
</evidence>
<dbReference type="CDD" id="cd07765">
    <property type="entry name" value="KRAB_A-box"/>
    <property type="match status" value="1"/>
</dbReference>
<proteinExistence type="predicted"/>
<dbReference type="Proteomes" id="UP000291020">
    <property type="component" value="Unassembled WGS sequence"/>
</dbReference>
<evidence type="ECO:0000313" key="3">
    <source>
        <dbReference type="Proteomes" id="UP000291020"/>
    </source>
</evidence>
<reference evidence="2" key="2">
    <citation type="submission" date="2025-08" db="UniProtKB">
        <authorList>
            <consortium name="Ensembl"/>
        </authorList>
    </citation>
    <scope>IDENTIFICATION</scope>
</reference>
<sequence length="183" mass="20504">MNFRFPALSLLQDPRAFGGGAAAGDPRALAAPRRGGVTFLLLPQETLPVKRPQPGQGPVSFEDVAVYFTQGQGALLDPTQRALYRDIMQENYETVTSLGKRFPSPRLLEAVGSVMFPFLVFLNQLDFRAMSPMVTRPPGRETSLSTPLPWDRGLRKTKEMIICSHPHSFQRGRSRNPHWRETL</sequence>
<name>A0A452GGF9_9SAUR</name>
<dbReference type="SMART" id="SM00349">
    <property type="entry name" value="KRAB"/>
    <property type="match status" value="1"/>
</dbReference>
<dbReference type="Gene3D" id="6.10.140.140">
    <property type="match status" value="1"/>
</dbReference>